<name>A0ACD3ZSD5_FUSSC</name>
<keyword evidence="2" id="KW-1185">Reference proteome</keyword>
<dbReference type="Proteomes" id="UP000830768">
    <property type="component" value="Chromosome 13"/>
</dbReference>
<evidence type="ECO:0000313" key="1">
    <source>
        <dbReference type="EMBL" id="UPL03991.1"/>
    </source>
</evidence>
<accession>A0ACD3ZSD5</accession>
<evidence type="ECO:0000313" key="2">
    <source>
        <dbReference type="Proteomes" id="UP000830768"/>
    </source>
</evidence>
<dbReference type="EMBL" id="CP090041">
    <property type="protein sequence ID" value="UPL03991.1"/>
    <property type="molecule type" value="Genomic_DNA"/>
</dbReference>
<sequence>MLLKSLLLLALSSGPFCLAQDASPTVAGTVPDGAGVLAAIPTASGHVSLTPNDIPEEDQLAAPVGVDTDFLEEVVTGDSTSTKWIGTTTDFGTATITTTQDGVTGETTIPQGLRLILNDQGEIEITISQLVQDELNRIEDEVKVPRCESLEKRNLDKRDDLECSGRRIVPLIGGVIGSDLMMNQVNYAEKKTLEYMKLTTTYLDEKDLMISYFDPDLIHAALNATDKGNPELFATMPDRFGGAVASFGLFTGMHGDAADLHKVKVKVEVIPKYPLKTPLVECEDDLACAGVRCQGLMGICTNEWHGCPCKRPRKSIADSFFWGSNWQWVLEKFYQFEDGGEVPAASCSANDGNVANVEAKTWTQYDPLLIPPFFSANWKRLIDNFCKKKPDLSGSFSENWKPADLDVSESSDWTFDFSLEASGDGACAAYTCDEVFGKFKPCTYNSHSSFRSGEVKLSCGTAKYKMNDPQGSSKTKLVKQNEKCYEKDQFGKHRDADEVELRFQAGLLCALGVSKPRIKAGDSSTNQDWYHVKPYQFNTYWKNGCELETGEIEMGILDPLATGTASVDTCEEIFVDNWKRCNNGGTGGSVQYGCLVYEFKATNEKV</sequence>
<gene>
    <name evidence="1" type="ORF">LCI18_014925</name>
</gene>
<proteinExistence type="predicted"/>
<organism evidence="1 2">
    <name type="scientific">Fusarium solani subsp. cucurbitae</name>
    <name type="common">Neocosmosporum cucurbitae</name>
    <dbReference type="NCBI Taxonomy" id="2747967"/>
    <lineage>
        <taxon>Eukaryota</taxon>
        <taxon>Fungi</taxon>
        <taxon>Dikarya</taxon>
        <taxon>Ascomycota</taxon>
        <taxon>Pezizomycotina</taxon>
        <taxon>Sordariomycetes</taxon>
        <taxon>Hypocreomycetidae</taxon>
        <taxon>Hypocreales</taxon>
        <taxon>Nectriaceae</taxon>
        <taxon>Fusarium</taxon>
        <taxon>Fusarium solani species complex</taxon>
    </lineage>
</organism>
<reference evidence="1" key="1">
    <citation type="submission" date="2021-11" db="EMBL/GenBank/DDBJ databases">
        <title>Fusarium solani-melongenae Genome sequencing and assembly.</title>
        <authorList>
            <person name="Xie S."/>
            <person name="Huang L."/>
            <person name="Zhang X."/>
        </authorList>
    </citation>
    <scope>NUCLEOTIDE SEQUENCE</scope>
    <source>
        <strain evidence="1">CRI 24-3</strain>
    </source>
</reference>
<protein>
    <submittedName>
        <fullName evidence="1">Uncharacterized protein</fullName>
    </submittedName>
</protein>